<dbReference type="Proteomes" id="UP000298714">
    <property type="component" value="Chromosome"/>
</dbReference>
<dbReference type="RefSeq" id="WP_222873210.1">
    <property type="nucleotide sequence ID" value="NZ_CP039704.1"/>
</dbReference>
<sequence length="235" mass="26361">MTTLAAMKRAGFREWWAREFKPKIDARAAGLRRELSRYDVLGEQRRLTGRDGGDSIEVIVLHFSEPHGIRIQGQRFLTHASYPAEIVLRNAAHEPLHPMLDLSDPRVRALVDHLGDDPLIASAVARHDPSYGYNSVAGLAEEDVVQALEQIVSERLGFADDPRERWIAADDGMHVLAAAFYDLVRETNYPEKGGVFVDWLIARQSAGDLSPAEIEKRARRRSAMKRSTNGSVQRP</sequence>
<gene>
    <name evidence="2" type="ORF">E6W36_14875</name>
</gene>
<evidence type="ECO:0000256" key="1">
    <source>
        <dbReference type="SAM" id="MobiDB-lite"/>
    </source>
</evidence>
<proteinExistence type="predicted"/>
<evidence type="ECO:0000313" key="3">
    <source>
        <dbReference type="Proteomes" id="UP000298714"/>
    </source>
</evidence>
<keyword evidence="3" id="KW-1185">Reference proteome</keyword>
<name>A0A4D7CAG2_9SPHN</name>
<evidence type="ECO:0000313" key="2">
    <source>
        <dbReference type="EMBL" id="QCI80323.1"/>
    </source>
</evidence>
<organism evidence="2 3">
    <name type="scientific">Hankyongella ginsenosidimutans</name>
    <dbReference type="NCBI Taxonomy" id="1763828"/>
    <lineage>
        <taxon>Bacteria</taxon>
        <taxon>Pseudomonadati</taxon>
        <taxon>Pseudomonadota</taxon>
        <taxon>Alphaproteobacteria</taxon>
        <taxon>Sphingomonadales</taxon>
        <taxon>Sphingomonadaceae</taxon>
        <taxon>Hankyongella</taxon>
    </lineage>
</organism>
<feature type="region of interest" description="Disordered" evidence="1">
    <location>
        <begin position="212"/>
        <end position="235"/>
    </location>
</feature>
<dbReference type="AlphaFoldDB" id="A0A4D7CAG2"/>
<dbReference type="EMBL" id="CP039704">
    <property type="protein sequence ID" value="QCI80323.1"/>
    <property type="molecule type" value="Genomic_DNA"/>
</dbReference>
<dbReference type="KEGG" id="hgn:E6W36_14875"/>
<accession>A0A4D7CAG2</accession>
<reference evidence="3" key="1">
    <citation type="submission" date="2019-04" db="EMBL/GenBank/DDBJ databases">
        <title>Complete genome sequence of Sphingomonas sp. W1-2-3.</title>
        <authorList>
            <person name="Im W.T."/>
        </authorList>
    </citation>
    <scope>NUCLEOTIDE SEQUENCE [LARGE SCALE GENOMIC DNA]</scope>
    <source>
        <strain evidence="3">W1-2-3</strain>
    </source>
</reference>
<protein>
    <submittedName>
        <fullName evidence="2">Uncharacterized protein</fullName>
    </submittedName>
</protein>